<dbReference type="EMBL" id="CP002915">
    <property type="protein sequence ID" value="AEK30635.1"/>
    <property type="molecule type" value="Genomic_DNA"/>
</dbReference>
<feature type="transmembrane region" description="Helical" evidence="1">
    <location>
        <begin position="60"/>
        <end position="83"/>
    </location>
</feature>
<dbReference type="GeneID" id="29696689"/>
<dbReference type="KEGG" id="bnm:BALAC2494_00069"/>
<accession>A0A806FHU6</accession>
<dbReference type="GO" id="GO:0046983">
    <property type="term" value="F:protein dimerization activity"/>
    <property type="evidence" value="ECO:0007669"/>
    <property type="project" value="InterPro"/>
</dbReference>
<dbReference type="AlphaFoldDB" id="A0A806FHU6"/>
<reference evidence="3 4" key="1">
    <citation type="journal article" date="2011" name="J. Bacteriol.">
        <title>Genome Sequence of the Probiotic Strain Bifidobacterium animalis subsp. lactis CNCM I-2494.</title>
        <authorList>
            <person name="Chervaux C."/>
            <person name="Grimaldi C."/>
            <person name="Bolotin A."/>
            <person name="Quinquis B."/>
            <person name="Legrain-Raspaud S."/>
            <person name="van Hylckama Vlieg J.E."/>
            <person name="Denariaz G."/>
            <person name="Smokvina T."/>
        </authorList>
    </citation>
    <scope>NUCLEOTIDE SEQUENCE [LARGE SCALE GENOMIC DNA]</scope>
    <source>
        <strain evidence="3 4">CNCM I-2494</strain>
    </source>
</reference>
<dbReference type="Proteomes" id="UP000008394">
    <property type="component" value="Chromosome"/>
</dbReference>
<feature type="transmembrane region" description="Helical" evidence="1">
    <location>
        <begin position="28"/>
        <end position="48"/>
    </location>
</feature>
<feature type="domain" description="Signal transduction histidine kinase subgroup 3 dimerisation and phosphoacceptor" evidence="2">
    <location>
        <begin position="187"/>
        <end position="238"/>
    </location>
</feature>
<feature type="transmembrane region" description="Helical" evidence="1">
    <location>
        <begin position="89"/>
        <end position="114"/>
    </location>
</feature>
<keyword evidence="1" id="KW-0812">Transmembrane</keyword>
<keyword evidence="1" id="KW-0472">Membrane</keyword>
<dbReference type="Pfam" id="PF07730">
    <property type="entry name" value="HisKA_3"/>
    <property type="match status" value="1"/>
</dbReference>
<evidence type="ECO:0000313" key="3">
    <source>
        <dbReference type="EMBL" id="AEK30635.1"/>
    </source>
</evidence>
<organism evidence="3 4">
    <name type="scientific">Bifidobacterium animalis subsp. lactis CNCM I-2494</name>
    <dbReference type="NCBI Taxonomy" id="1042403"/>
    <lineage>
        <taxon>Bacteria</taxon>
        <taxon>Bacillati</taxon>
        <taxon>Actinomycetota</taxon>
        <taxon>Actinomycetes</taxon>
        <taxon>Bifidobacteriales</taxon>
        <taxon>Bifidobacteriaceae</taxon>
        <taxon>Bifidobacterium</taxon>
    </lineage>
</organism>
<dbReference type="InterPro" id="IPR036890">
    <property type="entry name" value="HATPase_C_sf"/>
</dbReference>
<dbReference type="InterPro" id="IPR011712">
    <property type="entry name" value="Sig_transdc_His_kin_sub3_dim/P"/>
</dbReference>
<dbReference type="RefSeq" id="WP_004218683.1">
    <property type="nucleotide sequence ID" value="NC_017215.1"/>
</dbReference>
<keyword evidence="1" id="KW-1133">Transmembrane helix</keyword>
<proteinExistence type="predicted"/>
<dbReference type="Gene3D" id="1.20.5.1930">
    <property type="match status" value="1"/>
</dbReference>
<name>A0A806FHU6_BIFAN</name>
<evidence type="ECO:0000256" key="1">
    <source>
        <dbReference type="SAM" id="Phobius"/>
    </source>
</evidence>
<evidence type="ECO:0000259" key="2">
    <source>
        <dbReference type="Pfam" id="PF07730"/>
    </source>
</evidence>
<evidence type="ECO:0000313" key="4">
    <source>
        <dbReference type="Proteomes" id="UP000008394"/>
    </source>
</evidence>
<dbReference type="GO" id="GO:0016020">
    <property type="term" value="C:membrane"/>
    <property type="evidence" value="ECO:0007669"/>
    <property type="project" value="InterPro"/>
</dbReference>
<dbReference type="GO" id="GO:0000155">
    <property type="term" value="F:phosphorelay sensor kinase activity"/>
    <property type="evidence" value="ECO:0007669"/>
    <property type="project" value="InterPro"/>
</dbReference>
<protein>
    <recommendedName>
        <fullName evidence="2">Signal transduction histidine kinase subgroup 3 dimerisation and phosphoacceptor domain-containing protein</fullName>
    </recommendedName>
</protein>
<sequence length="384" mass="41946">MTEILSADSPTKPKPLTKLVAHLRAHPFIIAGTLFCVAVLVFEWLTYWPDLNGFETALSTLIPVLTLGVAIMPVPFSLSIIVVEVLRGIFYIFPVVHSGPTVYYSVWLALIVIGYEMPAKYAIPITVIAALDTMVDNAIFQVPFDANDIGFAATFLLDGFAGLAIRRNKEFARLRYEQREQAKQIHLVRTLHDDIGGSLSYALLLCRNAQAETDPDTLRTSLETITQTVESTLADLRTNIITPLSASTPASTAISRNVDESTTTGSCARLCQNVLRQPALLEQAGFNGTIHVSGEATDESANLVNICLTEICNNILKHGTHSYVVRIRFGERTTLVASNEIAAGEAQPDSAHHGLEMLESRLHDLGAAMTVSEEDGIWTLAIER</sequence>
<gene>
    <name evidence="3" type="ORF">BALAC2494_00069</name>
</gene>
<dbReference type="Gene3D" id="3.30.565.10">
    <property type="entry name" value="Histidine kinase-like ATPase, C-terminal domain"/>
    <property type="match status" value="1"/>
</dbReference>